<dbReference type="InterPro" id="IPR007055">
    <property type="entry name" value="BON_dom"/>
</dbReference>
<proteinExistence type="predicted"/>
<feature type="compositionally biased region" description="Low complexity" evidence="1">
    <location>
        <begin position="9"/>
        <end position="22"/>
    </location>
</feature>
<dbReference type="Proteomes" id="UP001614264">
    <property type="component" value="Unassembled WGS sequence"/>
</dbReference>
<feature type="region of interest" description="Disordered" evidence="1">
    <location>
        <begin position="1"/>
        <end position="31"/>
    </location>
</feature>
<dbReference type="Pfam" id="PF04972">
    <property type="entry name" value="BON"/>
    <property type="match status" value="1"/>
</dbReference>
<dbReference type="RefSeq" id="WP_399592792.1">
    <property type="nucleotide sequence ID" value="NZ_JBITPR010000040.1"/>
</dbReference>
<keyword evidence="4" id="KW-1185">Reference proteome</keyword>
<evidence type="ECO:0000313" key="3">
    <source>
        <dbReference type="EMBL" id="MFI7872012.1"/>
    </source>
</evidence>
<organism evidence="3 4">
    <name type="scientific">Streptomyces salinarius</name>
    <dbReference type="NCBI Taxonomy" id="2762598"/>
    <lineage>
        <taxon>Bacteria</taxon>
        <taxon>Bacillati</taxon>
        <taxon>Actinomycetota</taxon>
        <taxon>Actinomycetes</taxon>
        <taxon>Kitasatosporales</taxon>
        <taxon>Streptomycetaceae</taxon>
        <taxon>Streptomyces</taxon>
    </lineage>
</organism>
<evidence type="ECO:0000259" key="2">
    <source>
        <dbReference type="Pfam" id="PF04972"/>
    </source>
</evidence>
<reference evidence="3 4" key="1">
    <citation type="submission" date="2024-07" db="EMBL/GenBank/DDBJ databases">
        <title>Whole genome sequencing of Prodigiosin pigment-producing Streptomyces salinarius isolated from rhizosphere soil of Arachis hypogaea.</title>
        <authorList>
            <person name="Vidhya A."/>
            <person name="Ramya S."/>
        </authorList>
    </citation>
    <scope>NUCLEOTIDE SEQUENCE [LARGE SCALE GENOMIC DNA]</scope>
    <source>
        <strain evidence="3 4">VRMG2420</strain>
    </source>
</reference>
<evidence type="ECO:0000256" key="1">
    <source>
        <dbReference type="SAM" id="MobiDB-lite"/>
    </source>
</evidence>
<comment type="caution">
    <text evidence="3">The sequence shown here is derived from an EMBL/GenBank/DDBJ whole genome shotgun (WGS) entry which is preliminary data.</text>
</comment>
<evidence type="ECO:0000313" key="4">
    <source>
        <dbReference type="Proteomes" id="UP001614264"/>
    </source>
</evidence>
<name>A0ABW8BAH4_9ACTN</name>
<accession>A0ABW8BAH4</accession>
<feature type="domain" description="BON" evidence="2">
    <location>
        <begin position="36"/>
        <end position="96"/>
    </location>
</feature>
<sequence length="107" mass="11030">MSDPVGHQGPAAAGPASAGGSPETPETPENVEYRVAHLQERLAAEELGELGVRAEIRAGAVAVTGTVPSARCRETVLRVAREELAGLTVHTDVVVAETGSPDHAEEL</sequence>
<dbReference type="EMBL" id="JBITPR010000040">
    <property type="protein sequence ID" value="MFI7872012.1"/>
    <property type="molecule type" value="Genomic_DNA"/>
</dbReference>
<protein>
    <submittedName>
        <fullName evidence="3">BON domain-containing protein</fullName>
    </submittedName>
</protein>
<gene>
    <name evidence="3" type="ORF">AB4829_15615</name>
</gene>